<keyword evidence="4" id="KW-1185">Reference proteome</keyword>
<organism evidence="3 4">
    <name type="scientific">Allokutzneria oryzae</name>
    <dbReference type="NCBI Taxonomy" id="1378989"/>
    <lineage>
        <taxon>Bacteria</taxon>
        <taxon>Bacillati</taxon>
        <taxon>Actinomycetota</taxon>
        <taxon>Actinomycetes</taxon>
        <taxon>Pseudonocardiales</taxon>
        <taxon>Pseudonocardiaceae</taxon>
        <taxon>Allokutzneria</taxon>
    </lineage>
</organism>
<evidence type="ECO:0000313" key="3">
    <source>
        <dbReference type="EMBL" id="MFB9908921.1"/>
    </source>
</evidence>
<accession>A0ABV6A718</accession>
<feature type="chain" id="PRO_5045572562" evidence="2">
    <location>
        <begin position="31"/>
        <end position="334"/>
    </location>
</feature>
<dbReference type="EMBL" id="JBHLZU010000030">
    <property type="protein sequence ID" value="MFB9908921.1"/>
    <property type="molecule type" value="Genomic_DNA"/>
</dbReference>
<dbReference type="PANTHER" id="PTHR42928">
    <property type="entry name" value="TRICARBOXYLATE-BINDING PROTEIN"/>
    <property type="match status" value="1"/>
</dbReference>
<sequence>MSRSNPRRRSLLVGALATAAVLVTGCSSGAGGGGSSGAPVTGLRIMAPAKPGGGWHQTAQSLQDVLQRDRLAAPPVQVYNVEGAGGVNGLGQLAGEKDDKVLMVMGQVMVGGIISANSQRTLKDTTPIARLLGESLVLVVPESAPFRNLEQFLSAWRADPKGTVITGGSAGGADQILAGLIADRVGIDPAQLNYVPNSGGGESIPKLLSGEVKAGISGVGEYKDLIRSGKLRAIAVSGQKRSNLVPDVKTLTEQGIALSYLNWRGVVARPGLSDSVKQQYIDMIKKMRDSATWQQILKSNDWEDSFATGDEFAKFIEQEDITVRKALREIGAVK</sequence>
<dbReference type="InterPro" id="IPR042100">
    <property type="entry name" value="Bug_dom1"/>
</dbReference>
<dbReference type="PROSITE" id="PS51318">
    <property type="entry name" value="TAT"/>
    <property type="match status" value="1"/>
</dbReference>
<dbReference type="Gene3D" id="3.40.190.10">
    <property type="entry name" value="Periplasmic binding protein-like II"/>
    <property type="match status" value="1"/>
</dbReference>
<evidence type="ECO:0000256" key="1">
    <source>
        <dbReference type="ARBA" id="ARBA00006987"/>
    </source>
</evidence>
<dbReference type="InterPro" id="IPR006311">
    <property type="entry name" value="TAT_signal"/>
</dbReference>
<reference evidence="3 4" key="1">
    <citation type="submission" date="2024-09" db="EMBL/GenBank/DDBJ databases">
        <authorList>
            <person name="Sun Q."/>
            <person name="Mori K."/>
        </authorList>
    </citation>
    <scope>NUCLEOTIDE SEQUENCE [LARGE SCALE GENOMIC DNA]</scope>
    <source>
        <strain evidence="3 4">TBRC 7907</strain>
    </source>
</reference>
<dbReference type="InterPro" id="IPR005064">
    <property type="entry name" value="BUG"/>
</dbReference>
<dbReference type="PIRSF" id="PIRSF017082">
    <property type="entry name" value="YflP"/>
    <property type="match status" value="1"/>
</dbReference>
<name>A0ABV6A718_9PSEU</name>
<dbReference type="PROSITE" id="PS51257">
    <property type="entry name" value="PROKAR_LIPOPROTEIN"/>
    <property type="match status" value="1"/>
</dbReference>
<evidence type="ECO:0000313" key="4">
    <source>
        <dbReference type="Proteomes" id="UP001589693"/>
    </source>
</evidence>
<dbReference type="Pfam" id="PF03401">
    <property type="entry name" value="TctC"/>
    <property type="match status" value="1"/>
</dbReference>
<dbReference type="Proteomes" id="UP001589693">
    <property type="component" value="Unassembled WGS sequence"/>
</dbReference>
<proteinExistence type="inferred from homology"/>
<dbReference type="PANTHER" id="PTHR42928:SF3">
    <property type="entry name" value="UPF0065 PROTEIN YFLP"/>
    <property type="match status" value="1"/>
</dbReference>
<dbReference type="CDD" id="cd07012">
    <property type="entry name" value="PBP2_Bug_TTT"/>
    <property type="match status" value="1"/>
</dbReference>
<comment type="similarity">
    <text evidence="1">Belongs to the UPF0065 (bug) family.</text>
</comment>
<feature type="signal peptide" evidence="2">
    <location>
        <begin position="1"/>
        <end position="30"/>
    </location>
</feature>
<dbReference type="Gene3D" id="3.40.190.150">
    <property type="entry name" value="Bordetella uptake gene, domain 1"/>
    <property type="match status" value="1"/>
</dbReference>
<dbReference type="SUPFAM" id="SSF53850">
    <property type="entry name" value="Periplasmic binding protein-like II"/>
    <property type="match status" value="1"/>
</dbReference>
<dbReference type="RefSeq" id="WP_377861096.1">
    <property type="nucleotide sequence ID" value="NZ_JBHLZU010000030.1"/>
</dbReference>
<keyword evidence="2" id="KW-0732">Signal</keyword>
<gene>
    <name evidence="3" type="ORF">ACFFQA_33705</name>
</gene>
<evidence type="ECO:0000256" key="2">
    <source>
        <dbReference type="SAM" id="SignalP"/>
    </source>
</evidence>
<comment type="caution">
    <text evidence="3">The sequence shown here is derived from an EMBL/GenBank/DDBJ whole genome shotgun (WGS) entry which is preliminary data.</text>
</comment>
<protein>
    <submittedName>
        <fullName evidence="3">Bug family tripartite tricarboxylate transporter substrate binding protein</fullName>
    </submittedName>
</protein>